<dbReference type="Gene3D" id="3.30.1490.20">
    <property type="entry name" value="ATP-grasp fold, A domain"/>
    <property type="match status" value="1"/>
</dbReference>
<evidence type="ECO:0000313" key="4">
    <source>
        <dbReference type="Proteomes" id="UP000008366"/>
    </source>
</evidence>
<dbReference type="eggNOG" id="COG1042">
    <property type="taxonomic scope" value="Bacteria"/>
</dbReference>
<dbReference type="InterPro" id="IPR032875">
    <property type="entry name" value="Succ_CoA_lig_flav_dom"/>
</dbReference>
<dbReference type="eggNOG" id="COG0045">
    <property type="taxonomic scope" value="Bacteria"/>
</dbReference>
<reference evidence="3 4" key="1">
    <citation type="submission" date="2012-08" db="EMBL/GenBank/DDBJ databases">
        <title>Whole genome shotgun sequence of Kineosphaera limosa NBRC 100340.</title>
        <authorList>
            <person name="Yoshida I."/>
            <person name="Isaki S."/>
            <person name="Hosoyama A."/>
            <person name="Tsuchikane K."/>
            <person name="Katsumata H."/>
            <person name="Ando Y."/>
            <person name="Ohji S."/>
            <person name="Hamada M."/>
            <person name="Tamura T."/>
            <person name="Yamazoe A."/>
            <person name="Yamazaki S."/>
            <person name="Fujita N."/>
        </authorList>
    </citation>
    <scope>NUCLEOTIDE SEQUENCE [LARGE SCALE GENOMIC DNA]</scope>
    <source>
        <strain evidence="3 4">NBRC 100340</strain>
    </source>
</reference>
<dbReference type="InterPro" id="IPR036291">
    <property type="entry name" value="NAD(P)-bd_dom_sf"/>
</dbReference>
<accession>K6VI26</accession>
<dbReference type="Pfam" id="PF13549">
    <property type="entry name" value="ATP-grasp_5"/>
    <property type="match status" value="1"/>
</dbReference>
<evidence type="ECO:0000256" key="1">
    <source>
        <dbReference type="SAM" id="MobiDB-lite"/>
    </source>
</evidence>
<dbReference type="Gene3D" id="3.40.50.720">
    <property type="entry name" value="NAD(P)-binding Rossmann-like Domain"/>
    <property type="match status" value="1"/>
</dbReference>
<dbReference type="OrthoDB" id="190266at2"/>
<organism evidence="3 4">
    <name type="scientific">Kineosphaera limosa NBRC 100340</name>
    <dbReference type="NCBI Taxonomy" id="1184609"/>
    <lineage>
        <taxon>Bacteria</taxon>
        <taxon>Bacillati</taxon>
        <taxon>Actinomycetota</taxon>
        <taxon>Actinomycetes</taxon>
        <taxon>Micrococcales</taxon>
        <taxon>Dermatophilaceae</taxon>
        <taxon>Kineosphaera</taxon>
    </lineage>
</organism>
<dbReference type="Proteomes" id="UP000008366">
    <property type="component" value="Unassembled WGS sequence"/>
</dbReference>
<name>K6VI26_9MICO</name>
<dbReference type="STRING" id="1184609.KILIM_028_00220"/>
<dbReference type="Gene3D" id="3.30.470.20">
    <property type="entry name" value="ATP-grasp fold, B domain"/>
    <property type="match status" value="1"/>
</dbReference>
<protein>
    <submittedName>
        <fullName evidence="3">Putative acetyl-CoA synthetase</fullName>
    </submittedName>
</protein>
<dbReference type="EMBL" id="BAHD01000028">
    <property type="protein sequence ID" value="GAB95868.1"/>
    <property type="molecule type" value="Genomic_DNA"/>
</dbReference>
<dbReference type="InterPro" id="IPR016102">
    <property type="entry name" value="Succinyl-CoA_synth-like"/>
</dbReference>
<feature type="compositionally biased region" description="Gly residues" evidence="1">
    <location>
        <begin position="486"/>
        <end position="495"/>
    </location>
</feature>
<dbReference type="SMART" id="SM00881">
    <property type="entry name" value="CoA_binding"/>
    <property type="match status" value="1"/>
</dbReference>
<dbReference type="InterPro" id="IPR013815">
    <property type="entry name" value="ATP_grasp_subdomain_1"/>
</dbReference>
<evidence type="ECO:0000259" key="2">
    <source>
        <dbReference type="SMART" id="SM00881"/>
    </source>
</evidence>
<dbReference type="AlphaFoldDB" id="K6VI26"/>
<dbReference type="SUPFAM" id="SSF56059">
    <property type="entry name" value="Glutathione synthetase ATP-binding domain-like"/>
    <property type="match status" value="1"/>
</dbReference>
<comment type="caution">
    <text evidence="3">The sequence shown here is derived from an EMBL/GenBank/DDBJ whole genome shotgun (WGS) entry which is preliminary data.</text>
</comment>
<gene>
    <name evidence="3" type="ORF">KILIM_028_00220</name>
</gene>
<dbReference type="RefSeq" id="WP_006592400.1">
    <property type="nucleotide sequence ID" value="NZ_BAHD01000028.1"/>
</dbReference>
<feature type="region of interest" description="Disordered" evidence="1">
    <location>
        <begin position="729"/>
        <end position="764"/>
    </location>
</feature>
<dbReference type="InterPro" id="IPR003781">
    <property type="entry name" value="CoA-bd"/>
</dbReference>
<dbReference type="Pfam" id="PF13380">
    <property type="entry name" value="CoA_binding_2"/>
    <property type="match status" value="1"/>
</dbReference>
<feature type="region of interest" description="Disordered" evidence="1">
    <location>
        <begin position="471"/>
        <end position="500"/>
    </location>
</feature>
<dbReference type="Gene3D" id="3.40.50.261">
    <property type="entry name" value="Succinyl-CoA synthetase domains"/>
    <property type="match status" value="2"/>
</dbReference>
<dbReference type="Pfam" id="PF13607">
    <property type="entry name" value="Succ_CoA_lig"/>
    <property type="match status" value="1"/>
</dbReference>
<feature type="domain" description="CoA-binding" evidence="2">
    <location>
        <begin position="14"/>
        <end position="104"/>
    </location>
</feature>
<dbReference type="SUPFAM" id="SSF52210">
    <property type="entry name" value="Succinyl-CoA synthetase domains"/>
    <property type="match status" value="2"/>
</dbReference>
<keyword evidence="4" id="KW-1185">Reference proteome</keyword>
<sequence length="764" mass="78585">MAEQVPDELDLSRLLAPRSLAVVGDARLGARVLEKTERLGFVGPLWAVHPSGRVGRHEAVTSVSALPEGPDAAFVAVPASAVPDVVGALAARRCGGAVVYSSGFAETGPAGRALQSEVLEAAGAMPILGPNCYGLLNYVDGMAIWPDEHGGTLLPSAEQQHEQRGVALVSQSSSIAISLTMQDIGLPLAHVLTVGNAAALGPWQLARALTRRPEVSAIGLVVESLHDLRGIEALARASRETATPVVALVLGRSVQAQRVVLSHSASMASDAAVGADLLNRCGIGRVECVDSLLGTLSLLHCGGPLSGGALTSLSSSGGEAALVADSCVETGVGFADLSPGQRDALGRALGPRVTLDNPLDYHTYVWGDLAAMRETFVAMTQGPGDLHLLFADIPRDDRCDPGDWLLATQAFAQALTQTGARGALVAAMAANLRGQRAVQWVRDGLPVLAPVRVAVDAAQVAAAIGQAWSRPPAEAVHGRGDDASYGDGGSHGGPLGRTHHLLDEPRAKRLLAGHGARIPAGGVAQNAQEAVEVAEVILRAPHAALDASRVDLPNQENAPAPIALVVKGVGAAHKTDLDGVRLGLSTSDEVAAAARELLRRFDAVLVEQLVVDVVAELLVSVDLDPTFGPVLTLGWGGTRTELLADTCRLVLPSPRARVREALLGLRCAPLLTGYRGSPAGDLDALLDAVEAIVATATSVPPRTVEVNPLLVTSTGAWVADALVIEVGAHPSPGGATEPAAQQAVDGTDHKPSPRPPTAGGHDDD</sequence>
<proteinExistence type="predicted"/>
<dbReference type="PANTHER" id="PTHR42793:SF4">
    <property type="entry name" value="BLL6376 PROTEIN"/>
    <property type="match status" value="1"/>
</dbReference>
<dbReference type="SUPFAM" id="SSF51735">
    <property type="entry name" value="NAD(P)-binding Rossmann-fold domains"/>
    <property type="match status" value="1"/>
</dbReference>
<evidence type="ECO:0000313" key="3">
    <source>
        <dbReference type="EMBL" id="GAB95868.1"/>
    </source>
</evidence>
<dbReference type="GO" id="GO:0005524">
    <property type="term" value="F:ATP binding"/>
    <property type="evidence" value="ECO:0007669"/>
    <property type="project" value="InterPro"/>
</dbReference>
<dbReference type="PANTHER" id="PTHR42793">
    <property type="entry name" value="COA BINDING DOMAIN CONTAINING PROTEIN"/>
    <property type="match status" value="1"/>
</dbReference>